<dbReference type="InterPro" id="IPR013324">
    <property type="entry name" value="RNA_pol_sigma_r3/r4-like"/>
</dbReference>
<keyword evidence="10" id="KW-1185">Reference proteome</keyword>
<keyword evidence="3 5" id="KW-0731">Sigma factor</keyword>
<dbReference type="Pfam" id="PF04542">
    <property type="entry name" value="Sigma70_r2"/>
    <property type="match status" value="1"/>
</dbReference>
<dbReference type="PROSITE" id="PS01063">
    <property type="entry name" value="SIGMA70_ECF"/>
    <property type="match status" value="1"/>
</dbReference>
<evidence type="ECO:0000313" key="10">
    <source>
        <dbReference type="Proteomes" id="UP001209083"/>
    </source>
</evidence>
<dbReference type="NCBIfam" id="TIGR02937">
    <property type="entry name" value="sigma70-ECF"/>
    <property type="match status" value="1"/>
</dbReference>
<dbReference type="InterPro" id="IPR046531">
    <property type="entry name" value="DUF6596"/>
</dbReference>
<reference evidence="9 10" key="1">
    <citation type="submission" date="2023-05" db="EMBL/GenBank/DDBJ databases">
        <title>Lithophilousrod everest ZFBP1038 complete genpme.</title>
        <authorList>
            <person name="Tian M."/>
        </authorList>
    </citation>
    <scope>NUCLEOTIDE SEQUENCE [LARGE SCALE GENOMIC DNA]</scope>
    <source>
        <strain evidence="9 10">ZFBP1038</strain>
    </source>
</reference>
<accession>A0ABY8QQU1</accession>
<proteinExistence type="inferred from homology"/>
<dbReference type="InterPro" id="IPR013249">
    <property type="entry name" value="RNA_pol_sigma70_r4_t2"/>
</dbReference>
<dbReference type="Gene3D" id="1.10.1740.10">
    <property type="match status" value="1"/>
</dbReference>
<organism evidence="9 10">
    <name type="scientific">Saxibacter everestensis</name>
    <dbReference type="NCBI Taxonomy" id="2909229"/>
    <lineage>
        <taxon>Bacteria</taxon>
        <taxon>Bacillati</taxon>
        <taxon>Actinomycetota</taxon>
        <taxon>Actinomycetes</taxon>
        <taxon>Micrococcales</taxon>
        <taxon>Brevibacteriaceae</taxon>
        <taxon>Saxibacter</taxon>
    </lineage>
</organism>
<dbReference type="RefSeq" id="WP_349638146.1">
    <property type="nucleotide sequence ID" value="NZ_CP090958.1"/>
</dbReference>
<keyword evidence="4 5" id="KW-0804">Transcription</keyword>
<dbReference type="PANTHER" id="PTHR47756:SF2">
    <property type="entry name" value="BLL6612 PROTEIN"/>
    <property type="match status" value="1"/>
</dbReference>
<feature type="domain" description="DUF6596" evidence="8">
    <location>
        <begin position="185"/>
        <end position="285"/>
    </location>
</feature>
<keyword evidence="5" id="KW-0238">DNA-binding</keyword>
<evidence type="ECO:0000256" key="3">
    <source>
        <dbReference type="ARBA" id="ARBA00023082"/>
    </source>
</evidence>
<sequence>MTSVPRTVEAVWRIESAHIVGTLARVTGDVGLAEDLAQEAVVDALAQWPVSGVPQKPAAWLTAVAKRKAIDGWRRRERLDERYRQLAQQLEADPSGMEGIASDAWEPIDDDVLRLVFTACHPVLGREAQIALTLRIIGGLTTEEIARMFLVPVATIQQRIVRAKKTLSAANVAFEVPDPNEWRERLASVLGVVYLIFTEGYAATSGERWIRAELANEGLRVGRVLAGLMPREPEVHALVALMELQASRFGARLQPDGTPILLADQDRSRWDRAQIGRGCAALARADALGRGRGSYALQAAIAECHATAAHFGDTDWEHIVVLYEALGRVAPSPIVELNRAAAVSMATGPASALLLVDRLAAGGALRGTHLLPSVRGELLARLGRTAEARSEFTTAASLTANIRERDVLLAKATAL</sequence>
<evidence type="ECO:0000259" key="6">
    <source>
        <dbReference type="Pfam" id="PF04542"/>
    </source>
</evidence>
<dbReference type="InterPro" id="IPR013325">
    <property type="entry name" value="RNA_pol_sigma_r2"/>
</dbReference>
<dbReference type="InterPro" id="IPR014284">
    <property type="entry name" value="RNA_pol_sigma-70_dom"/>
</dbReference>
<dbReference type="InterPro" id="IPR036388">
    <property type="entry name" value="WH-like_DNA-bd_sf"/>
</dbReference>
<evidence type="ECO:0000259" key="8">
    <source>
        <dbReference type="Pfam" id="PF20239"/>
    </source>
</evidence>
<feature type="domain" description="RNA polymerase sigma-70 region 2" evidence="6">
    <location>
        <begin position="19"/>
        <end position="78"/>
    </location>
</feature>
<dbReference type="SUPFAM" id="SSF88946">
    <property type="entry name" value="Sigma2 domain of RNA polymerase sigma factors"/>
    <property type="match status" value="1"/>
</dbReference>
<dbReference type="InterPro" id="IPR000838">
    <property type="entry name" value="RNA_pol_sigma70_ECF_CS"/>
</dbReference>
<gene>
    <name evidence="9" type="ORF">LWF01_14870</name>
</gene>
<dbReference type="Proteomes" id="UP001209083">
    <property type="component" value="Chromosome"/>
</dbReference>
<feature type="domain" description="RNA polymerase sigma factor 70 region 4 type 2" evidence="7">
    <location>
        <begin position="119"/>
        <end position="167"/>
    </location>
</feature>
<evidence type="ECO:0000256" key="4">
    <source>
        <dbReference type="ARBA" id="ARBA00023163"/>
    </source>
</evidence>
<dbReference type="InterPro" id="IPR007627">
    <property type="entry name" value="RNA_pol_sigma70_r2"/>
</dbReference>
<evidence type="ECO:0000313" key="9">
    <source>
        <dbReference type="EMBL" id="WGW11359.1"/>
    </source>
</evidence>
<evidence type="ECO:0000256" key="5">
    <source>
        <dbReference type="RuleBase" id="RU000716"/>
    </source>
</evidence>
<keyword evidence="2 5" id="KW-0805">Transcription regulation</keyword>
<dbReference type="Pfam" id="PF20239">
    <property type="entry name" value="DUF6596"/>
    <property type="match status" value="1"/>
</dbReference>
<evidence type="ECO:0000256" key="1">
    <source>
        <dbReference type="ARBA" id="ARBA00010641"/>
    </source>
</evidence>
<dbReference type="EMBL" id="CP090958">
    <property type="protein sequence ID" value="WGW11359.1"/>
    <property type="molecule type" value="Genomic_DNA"/>
</dbReference>
<dbReference type="SUPFAM" id="SSF88659">
    <property type="entry name" value="Sigma3 and sigma4 domains of RNA polymerase sigma factors"/>
    <property type="match status" value="1"/>
</dbReference>
<dbReference type="Gene3D" id="1.10.10.10">
    <property type="entry name" value="Winged helix-like DNA-binding domain superfamily/Winged helix DNA-binding domain"/>
    <property type="match status" value="1"/>
</dbReference>
<comment type="similarity">
    <text evidence="1 5">Belongs to the sigma-70 factor family. ECF subfamily.</text>
</comment>
<evidence type="ECO:0000259" key="7">
    <source>
        <dbReference type="Pfam" id="PF08281"/>
    </source>
</evidence>
<evidence type="ECO:0000256" key="2">
    <source>
        <dbReference type="ARBA" id="ARBA00023015"/>
    </source>
</evidence>
<protein>
    <recommendedName>
        <fullName evidence="5">RNA polymerase sigma factor</fullName>
    </recommendedName>
</protein>
<dbReference type="PANTHER" id="PTHR47756">
    <property type="entry name" value="BLL6612 PROTEIN-RELATED"/>
    <property type="match status" value="1"/>
</dbReference>
<name>A0ABY8QQU1_9MICO</name>
<dbReference type="Pfam" id="PF08281">
    <property type="entry name" value="Sigma70_r4_2"/>
    <property type="match status" value="1"/>
</dbReference>